<dbReference type="OMA" id="DQANCET"/>
<dbReference type="PANTHER" id="PTHR37984:SF9">
    <property type="entry name" value="INTEGRASE CATALYTIC DOMAIN-CONTAINING PROTEIN"/>
    <property type="match status" value="1"/>
</dbReference>
<feature type="compositionally biased region" description="Low complexity" evidence="1">
    <location>
        <begin position="284"/>
        <end position="295"/>
    </location>
</feature>
<keyword evidence="4" id="KW-1185">Reference proteome</keyword>
<feature type="region of interest" description="Disordered" evidence="1">
    <location>
        <begin position="248"/>
        <end position="304"/>
    </location>
</feature>
<dbReference type="InterPro" id="IPR036397">
    <property type="entry name" value="RNaseH_sf"/>
</dbReference>
<reference evidence="3" key="2">
    <citation type="submission" date="2025-08" db="UniProtKB">
        <authorList>
            <consortium name="Ensembl"/>
        </authorList>
    </citation>
    <scope>IDENTIFICATION</scope>
</reference>
<evidence type="ECO:0000313" key="4">
    <source>
        <dbReference type="Proteomes" id="UP000265080"/>
    </source>
</evidence>
<dbReference type="STRING" id="161767.ENSAPEP00000006933"/>
<dbReference type="InterPro" id="IPR012337">
    <property type="entry name" value="RNaseH-like_sf"/>
</dbReference>
<dbReference type="FunFam" id="3.30.420.10:FF:000063">
    <property type="entry name" value="Retrovirus-related Pol polyprotein from transposon 297-like Protein"/>
    <property type="match status" value="1"/>
</dbReference>
<dbReference type="InterPro" id="IPR001584">
    <property type="entry name" value="Integrase_cat-core"/>
</dbReference>
<dbReference type="Proteomes" id="UP000265080">
    <property type="component" value="Chromosome 1"/>
</dbReference>
<accession>A0A3P8S243</accession>
<dbReference type="GO" id="GO:0015074">
    <property type="term" value="P:DNA integration"/>
    <property type="evidence" value="ECO:0007669"/>
    <property type="project" value="InterPro"/>
</dbReference>
<feature type="compositionally biased region" description="Polar residues" evidence="1">
    <location>
        <begin position="266"/>
        <end position="283"/>
    </location>
</feature>
<organism evidence="3 4">
    <name type="scientific">Amphiprion percula</name>
    <name type="common">Orange clownfish</name>
    <name type="synonym">Lutjanus percula</name>
    <dbReference type="NCBI Taxonomy" id="161767"/>
    <lineage>
        <taxon>Eukaryota</taxon>
        <taxon>Metazoa</taxon>
        <taxon>Chordata</taxon>
        <taxon>Craniata</taxon>
        <taxon>Vertebrata</taxon>
        <taxon>Euteleostomi</taxon>
        <taxon>Actinopterygii</taxon>
        <taxon>Neopterygii</taxon>
        <taxon>Teleostei</taxon>
        <taxon>Neoteleostei</taxon>
        <taxon>Acanthomorphata</taxon>
        <taxon>Ovalentaria</taxon>
        <taxon>Pomacentridae</taxon>
        <taxon>Amphiprion</taxon>
    </lineage>
</organism>
<dbReference type="InterPro" id="IPR050951">
    <property type="entry name" value="Retrovirus_Pol_polyprotein"/>
</dbReference>
<dbReference type="Ensembl" id="ENSAPET00000007114.1">
    <property type="protein sequence ID" value="ENSAPEP00000006933.1"/>
    <property type="gene ID" value="ENSAPEG00000004980.1"/>
</dbReference>
<dbReference type="AlphaFoldDB" id="A0A3P8S243"/>
<evidence type="ECO:0000256" key="1">
    <source>
        <dbReference type="SAM" id="MobiDB-lite"/>
    </source>
</evidence>
<name>A0A3P8S243_AMPPE</name>
<dbReference type="PROSITE" id="PS50994">
    <property type="entry name" value="INTEGRASE"/>
    <property type="match status" value="1"/>
</dbReference>
<reference evidence="3 4" key="1">
    <citation type="submission" date="2018-03" db="EMBL/GenBank/DDBJ databases">
        <title>Finding Nemo's genes: A chromosome-scale reference assembly of the genome of the orange clownfish Amphiprion percula.</title>
        <authorList>
            <person name="Lehmann R."/>
        </authorList>
    </citation>
    <scope>NUCLEOTIDE SEQUENCE</scope>
</reference>
<dbReference type="PANTHER" id="PTHR37984">
    <property type="entry name" value="PROTEIN CBG26694"/>
    <property type="match status" value="1"/>
</dbReference>
<evidence type="ECO:0000313" key="3">
    <source>
        <dbReference type="Ensembl" id="ENSAPEP00000006933.1"/>
    </source>
</evidence>
<dbReference type="Gene3D" id="3.30.420.10">
    <property type="entry name" value="Ribonuclease H-like superfamily/Ribonuclease H"/>
    <property type="match status" value="1"/>
</dbReference>
<sequence>MSTLLPDRPWQKIGVDLCEYNKQTYLVASDYYSRYLEVLNLPAATTTQVISKLAATFARFGVPEELVSDNGPQFTSVEFGRFSREFDFVHTTSSPHYAQSNGHAERAVQIAKGILKQSNPLLALMVYRSTPNASTGFSPAELLMGRKIRTTLPTLSTNLDPSWPDREEMRSSDATAKLKQAFYYNRRNGVRDLPPLDSGDRVLMKLDNERQWTTPGTVLGNCSTPRSYAVVTSEGGCYRRNRRHVLQVPGAPTNPAADTSPEDPTPVQSSDVTPSSAGESPANTGTVTVTRSGRVIKPPPKLDL</sequence>
<proteinExistence type="predicted"/>
<reference evidence="3" key="3">
    <citation type="submission" date="2025-09" db="UniProtKB">
        <authorList>
            <consortium name="Ensembl"/>
        </authorList>
    </citation>
    <scope>IDENTIFICATION</scope>
</reference>
<dbReference type="Pfam" id="PF00665">
    <property type="entry name" value="rve"/>
    <property type="match status" value="1"/>
</dbReference>
<dbReference type="SUPFAM" id="SSF53098">
    <property type="entry name" value="Ribonuclease H-like"/>
    <property type="match status" value="1"/>
</dbReference>
<dbReference type="GO" id="GO:0003676">
    <property type="term" value="F:nucleic acid binding"/>
    <property type="evidence" value="ECO:0007669"/>
    <property type="project" value="InterPro"/>
</dbReference>
<protein>
    <recommendedName>
        <fullName evidence="2">Integrase catalytic domain-containing protein</fullName>
    </recommendedName>
</protein>
<feature type="domain" description="Integrase catalytic" evidence="2">
    <location>
        <begin position="5"/>
        <end position="112"/>
    </location>
</feature>
<evidence type="ECO:0000259" key="2">
    <source>
        <dbReference type="PROSITE" id="PS50994"/>
    </source>
</evidence>
<dbReference type="GeneTree" id="ENSGT00490000044642"/>